<dbReference type="Pfam" id="PF06032">
    <property type="entry name" value="S-Me-THD_N"/>
    <property type="match status" value="1"/>
</dbReference>
<accession>A0A429X459</accession>
<dbReference type="RefSeq" id="WP_120115621.1">
    <property type="nucleotide sequence ID" value="NZ_QYTW02000023.1"/>
</dbReference>
<comment type="caution">
    <text evidence="3">The sequence shown here is derived from an EMBL/GenBank/DDBJ whole genome shotgun (WGS) entry which is preliminary data.</text>
</comment>
<feature type="domain" description="S-Me-THD-like C-terminal" evidence="2">
    <location>
        <begin position="166"/>
        <end position="354"/>
    </location>
</feature>
<name>A0A429X459_SIMTE</name>
<reference evidence="3 4" key="1">
    <citation type="submission" date="2018-12" db="EMBL/GenBank/DDBJ databases">
        <authorList>
            <person name="Sun L."/>
            <person name="Chen Z."/>
        </authorList>
    </citation>
    <scope>NUCLEOTIDE SEQUENCE [LARGE SCALE GENOMIC DNA]</scope>
    <source>
        <strain evidence="3 4">LMG 29736</strain>
    </source>
</reference>
<dbReference type="EMBL" id="QYTW02000023">
    <property type="protein sequence ID" value="RST58178.1"/>
    <property type="molecule type" value="Genomic_DNA"/>
</dbReference>
<feature type="domain" description="S-Me-THD N-terminal" evidence="1">
    <location>
        <begin position="7"/>
        <end position="163"/>
    </location>
</feature>
<dbReference type="Proteomes" id="UP000287296">
    <property type="component" value="Unassembled WGS sequence"/>
</dbReference>
<dbReference type="Pfam" id="PF20906">
    <property type="entry name" value="S-Me-THD_C"/>
    <property type="match status" value="1"/>
</dbReference>
<evidence type="ECO:0000313" key="3">
    <source>
        <dbReference type="EMBL" id="RST58178.1"/>
    </source>
</evidence>
<dbReference type="InterPro" id="IPR010318">
    <property type="entry name" value="S-Me-THD_N"/>
</dbReference>
<dbReference type="AlphaFoldDB" id="A0A429X459"/>
<proteinExistence type="predicted"/>
<evidence type="ECO:0000259" key="1">
    <source>
        <dbReference type="Pfam" id="PF06032"/>
    </source>
</evidence>
<protein>
    <submittedName>
        <fullName evidence="3">DUF917 domain-containing protein</fullName>
    </submittedName>
</protein>
<evidence type="ECO:0000313" key="4">
    <source>
        <dbReference type="Proteomes" id="UP000287296"/>
    </source>
</evidence>
<dbReference type="SUPFAM" id="SSF160991">
    <property type="entry name" value="CV3147-like"/>
    <property type="match status" value="1"/>
</dbReference>
<dbReference type="InterPro" id="IPR048350">
    <property type="entry name" value="S-Me-THD-like_C"/>
</dbReference>
<gene>
    <name evidence="3" type="ORF">D5F11_018940</name>
</gene>
<dbReference type="InterPro" id="IPR024071">
    <property type="entry name" value="S-Me-THD_C_sf"/>
</dbReference>
<dbReference type="InterPro" id="IPR027479">
    <property type="entry name" value="S-Me-THD_N_sf"/>
</dbReference>
<dbReference type="OrthoDB" id="7441206at2"/>
<dbReference type="Gene3D" id="2.40.390.10">
    <property type="entry name" value="CV3147-like"/>
    <property type="match status" value="1"/>
</dbReference>
<sequence>MRWLTEEDIEHIAVGATVLGTGGGGDPYIGKMMALSAIKKYGPVQVITLDELTDDQWVLPASGMGSPSVLVEKIPSFEQLEAPLKAFENACGRKTDVVMPIEIGGVNSLIPVAVAAMNNIPILDGDAMGRAFPEAQMVTFHLDGLKPELVTIGDEQGNVVTIQPADGYWSEKLSRNVTISMGGSSIVCDYGITGKQAKESVIPGTLSLAQEIGALLKEQRQAEVHPITQMVKKLNGYLLFKGKAMLIQRKIEGGFTRGEANFDGIDFFQGKGCKLHFQNEHLLAEVEGKPVAMAPDLIAVLDEETGMPITTEGLKYGARVAIVAFPANEKWRTDIGIKTAGPRYFKYPYDYIPLETLVKEQRAND</sequence>
<evidence type="ECO:0000259" key="2">
    <source>
        <dbReference type="Pfam" id="PF20906"/>
    </source>
</evidence>
<dbReference type="Gene3D" id="3.40.1610.10">
    <property type="entry name" value="CV3147-like domain"/>
    <property type="match status" value="1"/>
</dbReference>
<organism evidence="3 4">
    <name type="scientific">Siminovitchia terrae</name>
    <name type="common">Bacillus terrae</name>
    <dbReference type="NCBI Taxonomy" id="1914933"/>
    <lineage>
        <taxon>Bacteria</taxon>
        <taxon>Bacillati</taxon>
        <taxon>Bacillota</taxon>
        <taxon>Bacilli</taxon>
        <taxon>Bacillales</taxon>
        <taxon>Bacillaceae</taxon>
        <taxon>Siminovitchia</taxon>
    </lineage>
</organism>